<keyword evidence="1" id="KW-0175">Coiled coil</keyword>
<feature type="coiled-coil region" evidence="1">
    <location>
        <begin position="52"/>
        <end position="79"/>
    </location>
</feature>
<proteinExistence type="predicted"/>
<gene>
    <name evidence="2" type="ORF">QOZ98_001728</name>
</gene>
<accession>A0ABU0GVU1</accession>
<evidence type="ECO:0000256" key="1">
    <source>
        <dbReference type="SAM" id="Coils"/>
    </source>
</evidence>
<protein>
    <submittedName>
        <fullName evidence="2">Skp family chaperone for outer membrane proteins</fullName>
    </submittedName>
</protein>
<evidence type="ECO:0000313" key="3">
    <source>
        <dbReference type="Proteomes" id="UP001241988"/>
    </source>
</evidence>
<keyword evidence="3" id="KW-1185">Reference proteome</keyword>
<dbReference type="Proteomes" id="UP001241988">
    <property type="component" value="Unassembled WGS sequence"/>
</dbReference>
<sequence length="132" mass="14762">MKTSFLKMSVPVLALGFVLMPQVNTQAYIALKAPASEEQQQAGKPVTGTLELGPYQKQLDALEEDLQALVAELGDEETISFEQYQEYQTILDGLIMKLNTVSQEIESESPAINHNFQKLLIVQEKIHEIDVK</sequence>
<dbReference type="EMBL" id="JAUSWB010000004">
    <property type="protein sequence ID" value="MDQ0428901.1"/>
    <property type="molecule type" value="Genomic_DNA"/>
</dbReference>
<dbReference type="RefSeq" id="WP_308787051.1">
    <property type="nucleotide sequence ID" value="NZ_JAUSWB010000004.1"/>
</dbReference>
<organism evidence="2 3">
    <name type="scientific">Planomicrobium stackebrandtii</name>
    <dbReference type="NCBI Taxonomy" id="253160"/>
    <lineage>
        <taxon>Bacteria</taxon>
        <taxon>Bacillati</taxon>
        <taxon>Bacillota</taxon>
        <taxon>Bacilli</taxon>
        <taxon>Bacillales</taxon>
        <taxon>Caryophanaceae</taxon>
        <taxon>Planomicrobium</taxon>
    </lineage>
</organism>
<reference evidence="2 3" key="1">
    <citation type="submission" date="2023-07" db="EMBL/GenBank/DDBJ databases">
        <title>Genomic Encyclopedia of Type Strains, Phase IV (KMG-IV): sequencing the most valuable type-strain genomes for metagenomic binning, comparative biology and taxonomic classification.</title>
        <authorList>
            <person name="Goeker M."/>
        </authorList>
    </citation>
    <scope>NUCLEOTIDE SEQUENCE [LARGE SCALE GENOMIC DNA]</scope>
    <source>
        <strain evidence="2 3">DSM 16419</strain>
    </source>
</reference>
<name>A0ABU0GVU1_9BACL</name>
<evidence type="ECO:0000313" key="2">
    <source>
        <dbReference type="EMBL" id="MDQ0428901.1"/>
    </source>
</evidence>
<comment type="caution">
    <text evidence="2">The sequence shown here is derived from an EMBL/GenBank/DDBJ whole genome shotgun (WGS) entry which is preliminary data.</text>
</comment>